<protein>
    <submittedName>
        <fullName evidence="1">Uncharacterized protein</fullName>
    </submittedName>
</protein>
<keyword evidence="2" id="KW-1185">Reference proteome</keyword>
<name>A0A9Y2JYU4_9PSEU</name>
<dbReference type="EMBL" id="CP127295">
    <property type="protein sequence ID" value="WIY05479.1"/>
    <property type="molecule type" value="Genomic_DNA"/>
</dbReference>
<gene>
    <name evidence="1" type="ORF">QRX60_17110</name>
</gene>
<evidence type="ECO:0000313" key="2">
    <source>
        <dbReference type="Proteomes" id="UP001239397"/>
    </source>
</evidence>
<dbReference type="Proteomes" id="UP001239397">
    <property type="component" value="Chromosome"/>
</dbReference>
<dbReference type="KEGG" id="amog:QRX60_17110"/>
<reference evidence="1 2" key="1">
    <citation type="submission" date="2023-06" db="EMBL/GenBank/DDBJ databases">
        <authorList>
            <person name="Oyuntsetseg B."/>
            <person name="Kim S.B."/>
        </authorList>
    </citation>
    <scope>NUCLEOTIDE SEQUENCE [LARGE SCALE GENOMIC DNA]</scope>
    <source>
        <strain evidence="1 2">4-36</strain>
    </source>
</reference>
<evidence type="ECO:0000313" key="1">
    <source>
        <dbReference type="EMBL" id="WIY05479.1"/>
    </source>
</evidence>
<dbReference type="AlphaFoldDB" id="A0A9Y2JYU4"/>
<accession>A0A9Y2JYU4</accession>
<dbReference type="RefSeq" id="WP_286001767.1">
    <property type="nucleotide sequence ID" value="NZ_CP127295.1"/>
</dbReference>
<sequence>MLVGLAPAHAAAAPSCDRAALVDTRLAQLGRFGVEWRVGPTRPDAWGVARPDEGVTVSEVVPCNPALILSIVNHEWMHTQQQRAYPDSRLRSRAYGRNVETVADCGSLLLGSRYTPYLDARARETCRAVVGCTAFEDGAARRLLAAAGQ</sequence>
<organism evidence="1 2">
    <name type="scientific">Amycolatopsis mongoliensis</name>
    <dbReference type="NCBI Taxonomy" id="715475"/>
    <lineage>
        <taxon>Bacteria</taxon>
        <taxon>Bacillati</taxon>
        <taxon>Actinomycetota</taxon>
        <taxon>Actinomycetes</taxon>
        <taxon>Pseudonocardiales</taxon>
        <taxon>Pseudonocardiaceae</taxon>
        <taxon>Amycolatopsis</taxon>
    </lineage>
</organism>
<proteinExistence type="predicted"/>